<dbReference type="CDD" id="cd07765">
    <property type="entry name" value="KRAB_A-box"/>
    <property type="match status" value="1"/>
</dbReference>
<evidence type="ECO:0000256" key="12">
    <source>
        <dbReference type="PROSITE-ProRule" id="PRU00042"/>
    </source>
</evidence>
<feature type="domain" description="C2H2-type" evidence="13">
    <location>
        <begin position="494"/>
        <end position="521"/>
    </location>
</feature>
<evidence type="ECO:0000256" key="7">
    <source>
        <dbReference type="ARBA" id="ARBA00022833"/>
    </source>
</evidence>
<evidence type="ECO:0000259" key="13">
    <source>
        <dbReference type="PROSITE" id="PS50157"/>
    </source>
</evidence>
<keyword evidence="11" id="KW-0539">Nucleus</keyword>
<dbReference type="PROSITE" id="PS50157">
    <property type="entry name" value="ZINC_FINGER_C2H2_2"/>
    <property type="match status" value="10"/>
</dbReference>
<feature type="domain" description="C2H2-type" evidence="13">
    <location>
        <begin position="272"/>
        <end position="299"/>
    </location>
</feature>
<comment type="subcellular location">
    <subcellularLocation>
        <location evidence="2">Nucleus</location>
    </subcellularLocation>
</comment>
<dbReference type="PANTHER" id="PTHR24381">
    <property type="entry name" value="ZINC FINGER PROTEIN"/>
    <property type="match status" value="1"/>
</dbReference>
<dbReference type="PANTHER" id="PTHR24381:SF390">
    <property type="entry name" value="ZINC FINGER PROTEIN 37 HOMOLOG"/>
    <property type="match status" value="1"/>
</dbReference>
<evidence type="ECO:0000256" key="1">
    <source>
        <dbReference type="ARBA" id="ARBA00003767"/>
    </source>
</evidence>
<dbReference type="Pfam" id="PF00096">
    <property type="entry name" value="zf-C2H2"/>
    <property type="match status" value="9"/>
</dbReference>
<evidence type="ECO:0000313" key="15">
    <source>
        <dbReference type="Ensembl" id="ENSMMSP00000000026.1"/>
    </source>
</evidence>
<dbReference type="GO" id="GO:0000981">
    <property type="term" value="F:DNA-binding transcription factor activity, RNA polymerase II-specific"/>
    <property type="evidence" value="ECO:0007669"/>
    <property type="project" value="TreeGrafter"/>
</dbReference>
<dbReference type="Gene3D" id="3.30.160.60">
    <property type="entry name" value="Classic Zinc Finger"/>
    <property type="match status" value="10"/>
</dbReference>
<dbReference type="SUPFAM" id="SSF109640">
    <property type="entry name" value="KRAB domain (Kruppel-associated box)"/>
    <property type="match status" value="1"/>
</dbReference>
<evidence type="ECO:0000256" key="6">
    <source>
        <dbReference type="ARBA" id="ARBA00022771"/>
    </source>
</evidence>
<feature type="domain" description="C2H2-type" evidence="13">
    <location>
        <begin position="384"/>
        <end position="411"/>
    </location>
</feature>
<dbReference type="SMART" id="SM00355">
    <property type="entry name" value="ZnF_C2H2"/>
    <property type="match status" value="10"/>
</dbReference>
<evidence type="ECO:0000256" key="4">
    <source>
        <dbReference type="ARBA" id="ARBA00022723"/>
    </source>
</evidence>
<dbReference type="FunFam" id="3.30.160.60:FF:000023">
    <property type="entry name" value="zinc finger protein 37 homolog"/>
    <property type="match status" value="1"/>
</dbReference>
<dbReference type="FunFam" id="3.30.160.60:FF:000307">
    <property type="entry name" value="Zinc finger protein ZFP69 isoform 1"/>
    <property type="match status" value="1"/>
</dbReference>
<feature type="domain" description="KRAB" evidence="14">
    <location>
        <begin position="8"/>
        <end position="82"/>
    </location>
</feature>
<dbReference type="Proteomes" id="UP000694544">
    <property type="component" value="Unplaced"/>
</dbReference>
<dbReference type="InterPro" id="IPR013087">
    <property type="entry name" value="Znf_C2H2_type"/>
</dbReference>
<evidence type="ECO:0000256" key="10">
    <source>
        <dbReference type="ARBA" id="ARBA00023163"/>
    </source>
</evidence>
<feature type="domain" description="C2H2-type" evidence="13">
    <location>
        <begin position="412"/>
        <end position="437"/>
    </location>
</feature>
<dbReference type="Gene3D" id="6.10.140.140">
    <property type="match status" value="1"/>
</dbReference>
<keyword evidence="7" id="KW-0862">Zinc</keyword>
<feature type="domain" description="C2H2-type" evidence="13">
    <location>
        <begin position="244"/>
        <end position="271"/>
    </location>
</feature>
<accession>A0A8C6FER1</accession>
<dbReference type="FunFam" id="3.30.160.60:FF:001530">
    <property type="entry name" value="Zinc finger protein 268"/>
    <property type="match status" value="1"/>
</dbReference>
<dbReference type="Pfam" id="PF01352">
    <property type="entry name" value="KRAB"/>
    <property type="match status" value="1"/>
</dbReference>
<organism evidence="15 16">
    <name type="scientific">Moschus moschiferus</name>
    <name type="common">Siberian musk deer</name>
    <name type="synonym">Moschus sibiricus</name>
    <dbReference type="NCBI Taxonomy" id="68415"/>
    <lineage>
        <taxon>Eukaryota</taxon>
        <taxon>Metazoa</taxon>
        <taxon>Chordata</taxon>
        <taxon>Craniata</taxon>
        <taxon>Vertebrata</taxon>
        <taxon>Euteleostomi</taxon>
        <taxon>Mammalia</taxon>
        <taxon>Eutheria</taxon>
        <taxon>Laurasiatheria</taxon>
        <taxon>Artiodactyla</taxon>
        <taxon>Ruminantia</taxon>
        <taxon>Pecora</taxon>
        <taxon>Moschidae</taxon>
        <taxon>Moschus</taxon>
    </lineage>
</organism>
<dbReference type="FunFam" id="3.30.160.60:FF:001700">
    <property type="entry name" value="Zinc finger protein 677"/>
    <property type="match status" value="1"/>
</dbReference>
<dbReference type="InterPro" id="IPR036236">
    <property type="entry name" value="Znf_C2H2_sf"/>
</dbReference>
<feature type="domain" description="C2H2-type" evidence="13">
    <location>
        <begin position="466"/>
        <end position="493"/>
    </location>
</feature>
<comment type="function">
    <text evidence="1">May be involved in transcriptional regulation.</text>
</comment>
<dbReference type="PROSITE" id="PS00028">
    <property type="entry name" value="ZINC_FINGER_C2H2_1"/>
    <property type="match status" value="7"/>
</dbReference>
<dbReference type="Ensembl" id="ENSMMST00000000028.1">
    <property type="protein sequence ID" value="ENSMMSP00000000026.1"/>
    <property type="gene ID" value="ENSMMSG00000000031.1"/>
</dbReference>
<reference evidence="15" key="2">
    <citation type="submission" date="2025-09" db="UniProtKB">
        <authorList>
            <consortium name="Ensembl"/>
        </authorList>
    </citation>
    <scope>IDENTIFICATION</scope>
</reference>
<comment type="similarity">
    <text evidence="3">Belongs to the krueppel C2H2-type zinc-finger protein family.</text>
</comment>
<protein>
    <recommendedName>
        <fullName evidence="17">Zinc finger protein 677</fullName>
    </recommendedName>
</protein>
<evidence type="ECO:0000256" key="11">
    <source>
        <dbReference type="ARBA" id="ARBA00023242"/>
    </source>
</evidence>
<keyword evidence="4" id="KW-0479">Metal-binding</keyword>
<dbReference type="FunFam" id="3.30.160.60:FF:001498">
    <property type="entry name" value="Zinc finger protein 404"/>
    <property type="match status" value="1"/>
</dbReference>
<dbReference type="GO" id="GO:0000977">
    <property type="term" value="F:RNA polymerase II transcription regulatory region sequence-specific DNA binding"/>
    <property type="evidence" value="ECO:0007669"/>
    <property type="project" value="TreeGrafter"/>
</dbReference>
<feature type="domain" description="C2H2-type" evidence="13">
    <location>
        <begin position="356"/>
        <end position="383"/>
    </location>
</feature>
<keyword evidence="9" id="KW-0238">DNA-binding</keyword>
<dbReference type="GO" id="GO:0000122">
    <property type="term" value="P:negative regulation of transcription by RNA polymerase II"/>
    <property type="evidence" value="ECO:0007669"/>
    <property type="project" value="UniProtKB-ARBA"/>
</dbReference>
<dbReference type="SUPFAM" id="SSF57667">
    <property type="entry name" value="beta-beta-alpha zinc fingers"/>
    <property type="match status" value="6"/>
</dbReference>
<dbReference type="GO" id="GO:0008270">
    <property type="term" value="F:zinc ion binding"/>
    <property type="evidence" value="ECO:0007669"/>
    <property type="project" value="UniProtKB-KW"/>
</dbReference>
<evidence type="ECO:0000256" key="8">
    <source>
        <dbReference type="ARBA" id="ARBA00023015"/>
    </source>
</evidence>
<dbReference type="InterPro" id="IPR036051">
    <property type="entry name" value="KRAB_dom_sf"/>
</dbReference>
<dbReference type="GeneTree" id="ENSGT00940000160770"/>
<evidence type="ECO:0008006" key="17">
    <source>
        <dbReference type="Google" id="ProtNLM"/>
    </source>
</evidence>
<dbReference type="AlphaFoldDB" id="A0A8C6FER1"/>
<dbReference type="FunFam" id="3.30.160.60:FF:000690">
    <property type="entry name" value="Zinc finger protein 354C"/>
    <property type="match status" value="1"/>
</dbReference>
<evidence type="ECO:0000259" key="14">
    <source>
        <dbReference type="PROSITE" id="PS50805"/>
    </source>
</evidence>
<keyword evidence="10" id="KW-0804">Transcription</keyword>
<feature type="domain" description="C2H2-type" evidence="13">
    <location>
        <begin position="438"/>
        <end position="465"/>
    </location>
</feature>
<dbReference type="FunFam" id="3.30.160.60:FF:000608">
    <property type="entry name" value="zinc finger protein 286A isoform X1"/>
    <property type="match status" value="1"/>
</dbReference>
<dbReference type="FunFam" id="3.30.160.60:FF:001014">
    <property type="entry name" value="Zinc finger protein 597"/>
    <property type="match status" value="1"/>
</dbReference>
<feature type="domain" description="C2H2-type" evidence="13">
    <location>
        <begin position="300"/>
        <end position="327"/>
    </location>
</feature>
<evidence type="ECO:0000256" key="3">
    <source>
        <dbReference type="ARBA" id="ARBA00006991"/>
    </source>
</evidence>
<dbReference type="FunFam" id="3.30.160.60:FF:000524">
    <property type="entry name" value="Zinc finger protein 155"/>
    <property type="match status" value="1"/>
</dbReference>
<dbReference type="GO" id="GO:0005634">
    <property type="term" value="C:nucleus"/>
    <property type="evidence" value="ECO:0007669"/>
    <property type="project" value="UniProtKB-SubCell"/>
</dbReference>
<keyword evidence="6 12" id="KW-0863">Zinc-finger</keyword>
<dbReference type="PROSITE" id="PS50805">
    <property type="entry name" value="KRAB"/>
    <property type="match status" value="1"/>
</dbReference>
<name>A0A8C6FER1_MOSMO</name>
<keyword evidence="5" id="KW-0677">Repeat</keyword>
<proteinExistence type="inferred from homology"/>
<reference evidence="15" key="1">
    <citation type="submission" date="2025-08" db="UniProtKB">
        <authorList>
            <consortium name="Ensembl"/>
        </authorList>
    </citation>
    <scope>IDENTIFICATION</scope>
</reference>
<evidence type="ECO:0000256" key="9">
    <source>
        <dbReference type="ARBA" id="ARBA00023125"/>
    </source>
</evidence>
<dbReference type="SMART" id="SM00349">
    <property type="entry name" value="KRAB"/>
    <property type="match status" value="1"/>
</dbReference>
<evidence type="ECO:0000313" key="16">
    <source>
        <dbReference type="Proteomes" id="UP000694544"/>
    </source>
</evidence>
<feature type="domain" description="C2H2-type" evidence="13">
    <location>
        <begin position="328"/>
        <end position="355"/>
    </location>
</feature>
<keyword evidence="8" id="KW-0805">Transcription regulation</keyword>
<sequence>MALSQGLFTFRDVAIEFSQEEWECLAPSQRALYRDVMLETYRNLVSLDYLIGILSAGFTINKLSPRENTNLGELYGNENRGIKDFDLKEVCENMQKSESEWGYDARNNKEVLLTHNKNLSQREDQDNKSLINFPESVSVRSNTYEYFTHDKPFIRSWLTMKNNMSISGNKDIKYLDNRTGARLQAQVAELQRFPTEEKMYRGPQVEKSVNNGSSASPLHRILPTVEPAVLPTQHRRTHTEEKSYNCNDCGKAFSKSSNFRNHKRIHSGQKPYKCNVCGKAFNQGSNLTTHQRVHTGEKPYKCDVCGKVFSRNSHLESHQRMHTGEKPYKCSECGKAFIQHSLLWSHEKMRSGKKPYKCHECGKAFAERSSLNKHKKIHAREKPYRCTVCGKAFTVRSNLTQHETVHTGEKPYKCSECGRAFTQFSRLTQKMHTREKPHKCNVCGKAFTELSQLWSHERIHTGEKPHKCNVCGKGFTQHSSLMAHQRIHTGEKSYKCKDCDKAFIQRSQLWGHERTRWRETLQM</sequence>
<keyword evidence="16" id="KW-1185">Reference proteome</keyword>
<dbReference type="InterPro" id="IPR001909">
    <property type="entry name" value="KRAB"/>
</dbReference>
<evidence type="ECO:0000256" key="2">
    <source>
        <dbReference type="ARBA" id="ARBA00004123"/>
    </source>
</evidence>
<dbReference type="FunFam" id="3.30.160.60:FF:002090">
    <property type="entry name" value="Zinc finger protein 473"/>
    <property type="match status" value="1"/>
</dbReference>
<evidence type="ECO:0000256" key="5">
    <source>
        <dbReference type="ARBA" id="ARBA00022737"/>
    </source>
</evidence>